<keyword evidence="1" id="KW-0539">Nucleus</keyword>
<dbReference type="Proteomes" id="UP000653305">
    <property type="component" value="Unassembled WGS sequence"/>
</dbReference>
<evidence type="ECO:0000256" key="1">
    <source>
        <dbReference type="RuleBase" id="RU367018"/>
    </source>
</evidence>
<gene>
    <name evidence="2" type="ORF">PHJA_001469600</name>
</gene>
<dbReference type="AlphaFoldDB" id="A0A830C4Z9"/>
<dbReference type="EMBL" id="BMAC01000306">
    <property type="protein sequence ID" value="GFP93252.1"/>
    <property type="molecule type" value="Genomic_DNA"/>
</dbReference>
<evidence type="ECO:0000313" key="2">
    <source>
        <dbReference type="EMBL" id="GFP93252.1"/>
    </source>
</evidence>
<dbReference type="GO" id="GO:0006355">
    <property type="term" value="P:regulation of DNA-templated transcription"/>
    <property type="evidence" value="ECO:0007669"/>
    <property type="project" value="UniProtKB-UniRule"/>
</dbReference>
<comment type="subcellular location">
    <subcellularLocation>
        <location evidence="1">Nucleus</location>
    </subcellularLocation>
</comment>
<dbReference type="GO" id="GO:0008270">
    <property type="term" value="F:zinc ion binding"/>
    <property type="evidence" value="ECO:0007669"/>
    <property type="project" value="UniProtKB-UniRule"/>
</dbReference>
<dbReference type="PANTHER" id="PTHR31669:SF283">
    <property type="entry name" value="PROTEIN FAR1-RELATED SEQUENCE"/>
    <property type="match status" value="1"/>
</dbReference>
<keyword evidence="1" id="KW-0862">Zinc</keyword>
<dbReference type="PANTHER" id="PTHR31669">
    <property type="entry name" value="PROTEIN FAR1-RELATED SEQUENCE 10-RELATED"/>
    <property type="match status" value="1"/>
</dbReference>
<proteinExistence type="inferred from homology"/>
<comment type="function">
    <text evidence="1">Putative transcription activator involved in regulating light control of development.</text>
</comment>
<keyword evidence="3" id="KW-1185">Reference proteome</keyword>
<name>A0A830C4Z9_9LAMI</name>
<organism evidence="2 3">
    <name type="scientific">Phtheirospermum japonicum</name>
    <dbReference type="NCBI Taxonomy" id="374723"/>
    <lineage>
        <taxon>Eukaryota</taxon>
        <taxon>Viridiplantae</taxon>
        <taxon>Streptophyta</taxon>
        <taxon>Embryophyta</taxon>
        <taxon>Tracheophyta</taxon>
        <taxon>Spermatophyta</taxon>
        <taxon>Magnoliopsida</taxon>
        <taxon>eudicotyledons</taxon>
        <taxon>Gunneridae</taxon>
        <taxon>Pentapetalae</taxon>
        <taxon>asterids</taxon>
        <taxon>lamiids</taxon>
        <taxon>Lamiales</taxon>
        <taxon>Orobanchaceae</taxon>
        <taxon>Orobanchaceae incertae sedis</taxon>
        <taxon>Phtheirospermum</taxon>
    </lineage>
</organism>
<dbReference type="OrthoDB" id="1928232at2759"/>
<dbReference type="GO" id="GO:0005634">
    <property type="term" value="C:nucleus"/>
    <property type="evidence" value="ECO:0007669"/>
    <property type="project" value="UniProtKB-SubCell"/>
</dbReference>
<comment type="similarity">
    <text evidence="1">Belongs to the FHY3/FAR1 family.</text>
</comment>
<accession>A0A830C4Z9</accession>
<dbReference type="InterPro" id="IPR031052">
    <property type="entry name" value="FHY3/FAR1"/>
</dbReference>
<evidence type="ECO:0000313" key="3">
    <source>
        <dbReference type="Proteomes" id="UP000653305"/>
    </source>
</evidence>
<keyword evidence="1" id="KW-0479">Metal-binding</keyword>
<reference evidence="2" key="1">
    <citation type="submission" date="2020-07" db="EMBL/GenBank/DDBJ databases">
        <title>Ethylene signaling mediates host invasion by parasitic plants.</title>
        <authorList>
            <person name="Yoshida S."/>
        </authorList>
    </citation>
    <scope>NUCLEOTIDE SEQUENCE</scope>
    <source>
        <strain evidence="2">Okayama</strain>
    </source>
</reference>
<keyword evidence="1" id="KW-0863">Zinc-finger</keyword>
<protein>
    <recommendedName>
        <fullName evidence="1">Protein FAR1-RELATED SEQUENCE</fullName>
    </recommendedName>
</protein>
<comment type="caution">
    <text evidence="2">The sequence shown here is derived from an EMBL/GenBank/DDBJ whole genome shotgun (WGS) entry which is preliminary data.</text>
</comment>
<sequence length="95" mass="11033">MVSSQTSESVHAFFEDYIHHGSTLKQFVEQYAVALSTTIQKESKADFDSNNKVVKCVSQFRWEKQFVDVYTHSILEKVQLEIRRVMHCHLITPDG</sequence>